<accession>A0ABQ0P1A4</accession>
<dbReference type="RefSeq" id="WP_018980437.1">
    <property type="nucleotide sequence ID" value="NZ_BAQD01000147.1"/>
</dbReference>
<evidence type="ECO:0008006" key="4">
    <source>
        <dbReference type="Google" id="ProtNLM"/>
    </source>
</evidence>
<evidence type="ECO:0000313" key="3">
    <source>
        <dbReference type="Proteomes" id="UP001062901"/>
    </source>
</evidence>
<feature type="compositionally biased region" description="Polar residues" evidence="1">
    <location>
        <begin position="81"/>
        <end position="95"/>
    </location>
</feature>
<evidence type="ECO:0000256" key="1">
    <source>
        <dbReference type="SAM" id="MobiDB-lite"/>
    </source>
</evidence>
<feature type="region of interest" description="Disordered" evidence="1">
    <location>
        <begin position="78"/>
        <end position="101"/>
    </location>
</feature>
<sequence length="101" mass="10800">MHEKHVLLTVRTAEGRRIVTPTGSAVPTAGFQVDPRDPWWARALASGDIVEMNADERAQIQMRADASASKAAEVLSKPVAANQSEAAMPSSSGTVRSEEKN</sequence>
<comment type="caution">
    <text evidence="2">The sequence shown here is derived from an EMBL/GenBank/DDBJ whole genome shotgun (WGS) entry which is preliminary data.</text>
</comment>
<evidence type="ECO:0000313" key="2">
    <source>
        <dbReference type="EMBL" id="GBQ08935.1"/>
    </source>
</evidence>
<gene>
    <name evidence="2" type="ORF">AA15669_1971</name>
</gene>
<dbReference type="EMBL" id="BAQD01000147">
    <property type="protein sequence ID" value="GBQ08935.1"/>
    <property type="molecule type" value="Genomic_DNA"/>
</dbReference>
<proteinExistence type="predicted"/>
<dbReference type="Proteomes" id="UP001062901">
    <property type="component" value="Unassembled WGS sequence"/>
</dbReference>
<keyword evidence="3" id="KW-1185">Reference proteome</keyword>
<reference evidence="2" key="1">
    <citation type="submission" date="2013-04" db="EMBL/GenBank/DDBJ databases">
        <title>The genome sequencing project of 58 acetic acid bacteria.</title>
        <authorList>
            <person name="Okamoto-Kainuma A."/>
            <person name="Ishikawa M."/>
            <person name="Umino S."/>
            <person name="Koizumi Y."/>
            <person name="Shiwa Y."/>
            <person name="Yoshikawa H."/>
            <person name="Matsutani M."/>
            <person name="Matsushita K."/>
        </authorList>
    </citation>
    <scope>NUCLEOTIDE SEQUENCE</scope>
    <source>
        <strain evidence="2">DSM 15669</strain>
    </source>
</reference>
<name>A0ABQ0P1A4_9PROT</name>
<protein>
    <recommendedName>
        <fullName evidence="4">DUF2635 domain-containing protein</fullName>
    </recommendedName>
</protein>
<organism evidence="2 3">
    <name type="scientific">Saccharibacter floricola DSM 15669</name>
    <dbReference type="NCBI Taxonomy" id="1123227"/>
    <lineage>
        <taxon>Bacteria</taxon>
        <taxon>Pseudomonadati</taxon>
        <taxon>Pseudomonadota</taxon>
        <taxon>Alphaproteobacteria</taxon>
        <taxon>Acetobacterales</taxon>
        <taxon>Acetobacteraceae</taxon>
        <taxon>Saccharibacter</taxon>
    </lineage>
</organism>